<accession>A0ABQ4QWT4</accession>
<evidence type="ECO:0000256" key="1">
    <source>
        <dbReference type="SAM" id="MobiDB-lite"/>
    </source>
</evidence>
<gene>
    <name evidence="2" type="ORF">OPKNFCMD_1831</name>
</gene>
<evidence type="ECO:0000313" key="3">
    <source>
        <dbReference type="Proteomes" id="UP001055167"/>
    </source>
</evidence>
<keyword evidence="3" id="KW-1185">Reference proteome</keyword>
<comment type="caution">
    <text evidence="2">The sequence shown here is derived from an EMBL/GenBank/DDBJ whole genome shotgun (WGS) entry which is preliminary data.</text>
</comment>
<reference evidence="2" key="1">
    <citation type="journal article" date="2021" name="Front. Microbiol.">
        <title>Comprehensive Comparative Genomics and Phenotyping of Methylobacterium Species.</title>
        <authorList>
            <person name="Alessa O."/>
            <person name="Ogura Y."/>
            <person name="Fujitani Y."/>
            <person name="Takami H."/>
            <person name="Hayashi T."/>
            <person name="Sahin N."/>
            <person name="Tani A."/>
        </authorList>
    </citation>
    <scope>NUCLEOTIDE SEQUENCE</scope>
    <source>
        <strain evidence="2">KCTC 52305</strain>
    </source>
</reference>
<dbReference type="EMBL" id="BPQH01000005">
    <property type="protein sequence ID" value="GJD49101.1"/>
    <property type="molecule type" value="Genomic_DNA"/>
</dbReference>
<proteinExistence type="predicted"/>
<evidence type="ECO:0008006" key="4">
    <source>
        <dbReference type="Google" id="ProtNLM"/>
    </source>
</evidence>
<protein>
    <recommendedName>
        <fullName evidence="4">Porin</fullName>
    </recommendedName>
</protein>
<organism evidence="2 3">
    <name type="scientific">Methylobacterium crusticola</name>
    <dbReference type="NCBI Taxonomy" id="1697972"/>
    <lineage>
        <taxon>Bacteria</taxon>
        <taxon>Pseudomonadati</taxon>
        <taxon>Pseudomonadota</taxon>
        <taxon>Alphaproteobacteria</taxon>
        <taxon>Hyphomicrobiales</taxon>
        <taxon>Methylobacteriaceae</taxon>
        <taxon>Methylobacterium</taxon>
    </lineage>
</organism>
<reference evidence="2" key="2">
    <citation type="submission" date="2021-08" db="EMBL/GenBank/DDBJ databases">
        <authorList>
            <person name="Tani A."/>
            <person name="Ola A."/>
            <person name="Ogura Y."/>
            <person name="Katsura K."/>
            <person name="Hayashi T."/>
        </authorList>
    </citation>
    <scope>NUCLEOTIDE SEQUENCE</scope>
    <source>
        <strain evidence="2">KCTC 52305</strain>
    </source>
</reference>
<dbReference type="RefSeq" id="WP_238313144.1">
    <property type="nucleotide sequence ID" value="NZ_BPQH01000005.1"/>
</dbReference>
<dbReference type="PROSITE" id="PS51257">
    <property type="entry name" value="PROKAR_LIPOPROTEIN"/>
    <property type="match status" value="1"/>
</dbReference>
<feature type="region of interest" description="Disordered" evidence="1">
    <location>
        <begin position="36"/>
        <end position="79"/>
    </location>
</feature>
<name>A0ABQ4QWT4_9HYPH</name>
<sequence>MSPRPTAARPRAAAALAAGGLAAACLAGGLLAAGPLPAGAGEPVRPPRRCPQDAPPGVRFPDRPECRDAPAPVRAGSPGWIDLGNGTTLRVGGRAAFEAGTRR</sequence>
<evidence type="ECO:0000313" key="2">
    <source>
        <dbReference type="EMBL" id="GJD49101.1"/>
    </source>
</evidence>
<dbReference type="Proteomes" id="UP001055167">
    <property type="component" value="Unassembled WGS sequence"/>
</dbReference>